<feature type="region of interest" description="Disordered" evidence="1">
    <location>
        <begin position="64"/>
        <end position="111"/>
    </location>
</feature>
<dbReference type="Proteomes" id="UP000799428">
    <property type="component" value="Unassembled WGS sequence"/>
</dbReference>
<reference evidence="3" key="1">
    <citation type="journal article" date="2020" name="Stud. Mycol.">
        <title>101 Dothideomycetes genomes: a test case for predicting lifestyles and emergence of pathogens.</title>
        <authorList>
            <person name="Haridas S."/>
            <person name="Albert R."/>
            <person name="Binder M."/>
            <person name="Bloem J."/>
            <person name="Labutti K."/>
            <person name="Salamov A."/>
            <person name="Andreopoulos B."/>
            <person name="Baker S."/>
            <person name="Barry K."/>
            <person name="Bills G."/>
            <person name="Bluhm B."/>
            <person name="Cannon C."/>
            <person name="Castanera R."/>
            <person name="Culley D."/>
            <person name="Daum C."/>
            <person name="Ezra D."/>
            <person name="Gonzalez J."/>
            <person name="Henrissat B."/>
            <person name="Kuo A."/>
            <person name="Liang C."/>
            <person name="Lipzen A."/>
            <person name="Lutzoni F."/>
            <person name="Magnuson J."/>
            <person name="Mondo S."/>
            <person name="Nolan M."/>
            <person name="Ohm R."/>
            <person name="Pangilinan J."/>
            <person name="Park H.-J."/>
            <person name="Ramirez L."/>
            <person name="Alfaro M."/>
            <person name="Sun H."/>
            <person name="Tritt A."/>
            <person name="Yoshinaga Y."/>
            <person name="Zwiers L.-H."/>
            <person name="Turgeon B."/>
            <person name="Goodwin S."/>
            <person name="Spatafora J."/>
            <person name="Crous P."/>
            <person name="Grigoriev I."/>
        </authorList>
    </citation>
    <scope>NUCLEOTIDE SEQUENCE</scope>
    <source>
        <strain evidence="3">CBS 279.74</strain>
    </source>
</reference>
<evidence type="ECO:0000256" key="1">
    <source>
        <dbReference type="SAM" id="MobiDB-lite"/>
    </source>
</evidence>
<gene>
    <name evidence="3" type="ORF">K504DRAFT_450426</name>
</gene>
<name>A0A6G1KLV0_9PLEO</name>
<dbReference type="EMBL" id="MU005765">
    <property type="protein sequence ID" value="KAF2713780.1"/>
    <property type="molecule type" value="Genomic_DNA"/>
</dbReference>
<organism evidence="3 4">
    <name type="scientific">Pleomassaria siparia CBS 279.74</name>
    <dbReference type="NCBI Taxonomy" id="1314801"/>
    <lineage>
        <taxon>Eukaryota</taxon>
        <taxon>Fungi</taxon>
        <taxon>Dikarya</taxon>
        <taxon>Ascomycota</taxon>
        <taxon>Pezizomycotina</taxon>
        <taxon>Dothideomycetes</taxon>
        <taxon>Pleosporomycetidae</taxon>
        <taxon>Pleosporales</taxon>
        <taxon>Pleomassariaceae</taxon>
        <taxon>Pleomassaria</taxon>
    </lineage>
</organism>
<keyword evidence="4" id="KW-1185">Reference proteome</keyword>
<feature type="region of interest" description="Disordered" evidence="1">
    <location>
        <begin position="1"/>
        <end position="20"/>
    </location>
</feature>
<keyword evidence="2" id="KW-1133">Transmembrane helix</keyword>
<feature type="compositionally biased region" description="Basic and acidic residues" evidence="1">
    <location>
        <begin position="76"/>
        <end position="96"/>
    </location>
</feature>
<protein>
    <submittedName>
        <fullName evidence="3">Uncharacterized protein</fullName>
    </submittedName>
</protein>
<proteinExistence type="predicted"/>
<evidence type="ECO:0000313" key="4">
    <source>
        <dbReference type="Proteomes" id="UP000799428"/>
    </source>
</evidence>
<evidence type="ECO:0000313" key="3">
    <source>
        <dbReference type="EMBL" id="KAF2713780.1"/>
    </source>
</evidence>
<evidence type="ECO:0000256" key="2">
    <source>
        <dbReference type="SAM" id="Phobius"/>
    </source>
</evidence>
<sequence>MPASFWPRRKANRTQTDAPEKQQALELITIDDSPKGLCDFMPQPPHSLMVFSPVSRPERREMYGDHTGLTTPSSEGIEKSLGDMTTDSDREWRDETFPGSDADIRSPTSSPIRDTPVTPEFIYAATNTGQKSSLTKAAEWLQEQVFNTRFRFDLFTVKLYILLGFVVAVVFAQRALSAFGLLVAACVSALKSVSNIIEMVLELSGFVVGRAVAKIGQGFVRGYQMD</sequence>
<feature type="transmembrane region" description="Helical" evidence="2">
    <location>
        <begin position="159"/>
        <end position="190"/>
    </location>
</feature>
<dbReference type="AlphaFoldDB" id="A0A6G1KLV0"/>
<keyword evidence="2" id="KW-0812">Transmembrane</keyword>
<accession>A0A6G1KLV0</accession>
<keyword evidence="2" id="KW-0472">Membrane</keyword>